<protein>
    <submittedName>
        <fullName evidence="1">Uncharacterized protein</fullName>
    </submittedName>
</protein>
<name>A0A2S2QIW4_9HEMI</name>
<sequence>MFMLITFCHYVINFDKKHYIIIDKKFARGLSLDARHHVPVIALRKSVQREPKDMREIICGNQRNLESRVISNTTYGVIHKRNNIIIEKNIKGIQVSTPGKYNRFAFVLSG</sequence>
<reference evidence="1" key="1">
    <citation type="submission" date="2018-04" db="EMBL/GenBank/DDBJ databases">
        <title>Transcriptome assembly of Sipha flava.</title>
        <authorList>
            <person name="Scully E.D."/>
            <person name="Geib S.M."/>
            <person name="Palmer N.A."/>
            <person name="Koch K."/>
            <person name="Bradshaw J."/>
            <person name="Heng-Moss T."/>
            <person name="Sarath G."/>
        </authorList>
    </citation>
    <scope>NUCLEOTIDE SEQUENCE</scope>
</reference>
<dbReference type="AlphaFoldDB" id="A0A2S2QIW4"/>
<accession>A0A2S2QIW4</accession>
<evidence type="ECO:0000313" key="1">
    <source>
        <dbReference type="EMBL" id="MBY77689.1"/>
    </source>
</evidence>
<proteinExistence type="predicted"/>
<organism evidence="1">
    <name type="scientific">Sipha flava</name>
    <name type="common">yellow sugarcane aphid</name>
    <dbReference type="NCBI Taxonomy" id="143950"/>
    <lineage>
        <taxon>Eukaryota</taxon>
        <taxon>Metazoa</taxon>
        <taxon>Ecdysozoa</taxon>
        <taxon>Arthropoda</taxon>
        <taxon>Hexapoda</taxon>
        <taxon>Insecta</taxon>
        <taxon>Pterygota</taxon>
        <taxon>Neoptera</taxon>
        <taxon>Paraneoptera</taxon>
        <taxon>Hemiptera</taxon>
        <taxon>Sternorrhyncha</taxon>
        <taxon>Aphidomorpha</taxon>
        <taxon>Aphidoidea</taxon>
        <taxon>Aphididae</taxon>
        <taxon>Sipha</taxon>
    </lineage>
</organism>
<dbReference type="EMBL" id="GGMS01008486">
    <property type="protein sequence ID" value="MBY77689.1"/>
    <property type="molecule type" value="Transcribed_RNA"/>
</dbReference>
<gene>
    <name evidence="1" type="ORF">g.767</name>
</gene>